<proteinExistence type="predicted"/>
<evidence type="ECO:0000313" key="4">
    <source>
        <dbReference type="Proteomes" id="UP000054024"/>
    </source>
</evidence>
<dbReference type="STRING" id="146536.AQI70_33230"/>
<evidence type="ECO:0000256" key="1">
    <source>
        <dbReference type="SAM" id="MobiDB-lite"/>
    </source>
</evidence>
<name>A0A117NWW7_9ACTN</name>
<evidence type="ECO:0000313" key="3">
    <source>
        <dbReference type="EMBL" id="KUM68869.1"/>
    </source>
</evidence>
<keyword evidence="2" id="KW-0472">Membrane</keyword>
<dbReference type="EMBL" id="LMWJ01000030">
    <property type="protein sequence ID" value="KUM68869.1"/>
    <property type="molecule type" value="Genomic_DNA"/>
</dbReference>
<protein>
    <submittedName>
        <fullName evidence="3">Uncharacterized protein</fullName>
    </submittedName>
</protein>
<keyword evidence="4" id="KW-1185">Reference proteome</keyword>
<comment type="caution">
    <text evidence="3">The sequence shown here is derived from an EMBL/GenBank/DDBJ whole genome shotgun (WGS) entry which is preliminary data.</text>
</comment>
<feature type="region of interest" description="Disordered" evidence="1">
    <location>
        <begin position="139"/>
        <end position="158"/>
    </location>
</feature>
<gene>
    <name evidence="3" type="ORF">AQI70_33230</name>
</gene>
<dbReference type="AlphaFoldDB" id="A0A117NWW7"/>
<evidence type="ECO:0000256" key="2">
    <source>
        <dbReference type="SAM" id="Phobius"/>
    </source>
</evidence>
<keyword evidence="2" id="KW-1133">Transmembrane helix</keyword>
<accession>A0A117NWW7</accession>
<sequence>MATPLRTEYDRRMALVEIDAIVAVMLGLTAEQLCAIYRSQFGVLRKYEWEMFFAADGHKIGAATHNVGIRQTPEETFFVKAWVKAARAGDLAPDMPEGWVKPDREAEMARAHADFTGRLLAGEYGDYAAYGAEHGDHGNLLGGAETELAPSDVPVESR</sequence>
<keyword evidence="2" id="KW-0812">Transmembrane</keyword>
<organism evidence="3 4">
    <name type="scientific">Streptomyces curacoi</name>
    <dbReference type="NCBI Taxonomy" id="146536"/>
    <lineage>
        <taxon>Bacteria</taxon>
        <taxon>Bacillati</taxon>
        <taxon>Actinomycetota</taxon>
        <taxon>Actinomycetes</taxon>
        <taxon>Kitasatosporales</taxon>
        <taxon>Streptomycetaceae</taxon>
        <taxon>Streptomyces</taxon>
    </lineage>
</organism>
<reference evidence="3 4" key="1">
    <citation type="submission" date="2015-10" db="EMBL/GenBank/DDBJ databases">
        <title>Draft genome sequence of Streptomyces curacoi DSM 40107, type strain for the species Streptomyces curacoi.</title>
        <authorList>
            <person name="Ruckert C."/>
            <person name="Winkler A."/>
            <person name="Kalinowski J."/>
            <person name="Kampfer P."/>
            <person name="Glaeser S."/>
        </authorList>
    </citation>
    <scope>NUCLEOTIDE SEQUENCE [LARGE SCALE GENOMIC DNA]</scope>
    <source>
        <strain evidence="3 4">DSM 40107</strain>
    </source>
</reference>
<feature type="transmembrane region" description="Helical" evidence="2">
    <location>
        <begin position="20"/>
        <end position="37"/>
    </location>
</feature>
<dbReference type="Proteomes" id="UP000054024">
    <property type="component" value="Unassembled WGS sequence"/>
</dbReference>